<evidence type="ECO:0000259" key="6">
    <source>
        <dbReference type="SMART" id="SM00849"/>
    </source>
</evidence>
<dbReference type="Proteomes" id="UP001611383">
    <property type="component" value="Chromosome"/>
</dbReference>
<keyword evidence="4" id="KW-0862">Zinc</keyword>
<dbReference type="InterPro" id="IPR051013">
    <property type="entry name" value="MBL_superfamily_lactonases"/>
</dbReference>
<accession>A0ABY9X1G3</accession>
<evidence type="ECO:0000256" key="3">
    <source>
        <dbReference type="ARBA" id="ARBA00022801"/>
    </source>
</evidence>
<gene>
    <name evidence="7" type="ORF">F0U60_37790</name>
</gene>
<evidence type="ECO:0000313" key="8">
    <source>
        <dbReference type="Proteomes" id="UP001611383"/>
    </source>
</evidence>
<feature type="chain" id="PRO_5046212636" evidence="5">
    <location>
        <begin position="41"/>
        <end position="340"/>
    </location>
</feature>
<evidence type="ECO:0000256" key="1">
    <source>
        <dbReference type="ARBA" id="ARBA00007749"/>
    </source>
</evidence>
<keyword evidence="5" id="KW-0732">Signal</keyword>
<evidence type="ECO:0000313" key="7">
    <source>
        <dbReference type="EMBL" id="WNG49236.1"/>
    </source>
</evidence>
<evidence type="ECO:0000256" key="5">
    <source>
        <dbReference type="SAM" id="SignalP"/>
    </source>
</evidence>
<evidence type="ECO:0000256" key="2">
    <source>
        <dbReference type="ARBA" id="ARBA00022723"/>
    </source>
</evidence>
<feature type="signal peptide" evidence="5">
    <location>
        <begin position="1"/>
        <end position="40"/>
    </location>
</feature>
<keyword evidence="3" id="KW-0378">Hydrolase</keyword>
<dbReference type="InterPro" id="IPR001279">
    <property type="entry name" value="Metallo-B-lactamas"/>
</dbReference>
<dbReference type="SMART" id="SM00849">
    <property type="entry name" value="Lactamase_B"/>
    <property type="match status" value="1"/>
</dbReference>
<evidence type="ECO:0000256" key="4">
    <source>
        <dbReference type="ARBA" id="ARBA00022833"/>
    </source>
</evidence>
<dbReference type="InterPro" id="IPR036866">
    <property type="entry name" value="RibonucZ/Hydroxyglut_hydro"/>
</dbReference>
<sequence length="340" mass="36425">MFNNTQSSSRSFQAIRRALFTLSFTGAAMCTAMMPAVANAAPPAQQKTQVPGFFRMKLGDFEVTALYDGYIDLDPKILKGASAKDIQNLLARMFLDNTPGVQTAVNGFLVHTGEHLVLVDTGSATAFGPTVGAMLGNIRAAGYEPAQIDTVLLTHLHADHSRGLLTADGKAAFPNAEVRVAKADADFWLDEQIAAKAPEAAQPMFKLAREAVAPYVAAGKFKTFAEGEALIPGVVVSPSPGHTPGHSGYLFTSKEQSLLVWGDVVHNHAVQFARPEIAIEFDIDSKKAIASRKKVFADAAKNKLWVAGAHLPFPGIGHVRAEAKGYAWVPVEYGPIRSDR</sequence>
<dbReference type="PANTHER" id="PTHR42978:SF6">
    <property type="entry name" value="QUORUM-QUENCHING LACTONASE YTNP-RELATED"/>
    <property type="match status" value="1"/>
</dbReference>
<keyword evidence="2" id="KW-0479">Metal-binding</keyword>
<proteinExistence type="inferred from homology"/>
<protein>
    <submittedName>
        <fullName evidence="7">MBL fold metallo-hydrolase</fullName>
    </submittedName>
</protein>
<dbReference type="CDD" id="cd07720">
    <property type="entry name" value="OPHC2-like_MBL-fold"/>
    <property type="match status" value="1"/>
</dbReference>
<organism evidence="7 8">
    <name type="scientific">Archangium minus</name>
    <dbReference type="NCBI Taxonomy" id="83450"/>
    <lineage>
        <taxon>Bacteria</taxon>
        <taxon>Pseudomonadati</taxon>
        <taxon>Myxococcota</taxon>
        <taxon>Myxococcia</taxon>
        <taxon>Myxococcales</taxon>
        <taxon>Cystobacterineae</taxon>
        <taxon>Archangiaceae</taxon>
        <taxon>Archangium</taxon>
    </lineage>
</organism>
<dbReference type="SUPFAM" id="SSF56281">
    <property type="entry name" value="Metallo-hydrolase/oxidoreductase"/>
    <property type="match status" value="1"/>
</dbReference>
<dbReference type="Gene3D" id="3.60.15.10">
    <property type="entry name" value="Ribonuclease Z/Hydroxyacylglutathione hydrolase-like"/>
    <property type="match status" value="1"/>
</dbReference>
<comment type="similarity">
    <text evidence="1">Belongs to the metallo-beta-lactamase superfamily.</text>
</comment>
<reference evidence="7 8" key="1">
    <citation type="submission" date="2019-08" db="EMBL/GenBank/DDBJ databases">
        <title>Archangium and Cystobacter genomes.</title>
        <authorList>
            <person name="Chen I.-C.K."/>
            <person name="Wielgoss S."/>
        </authorList>
    </citation>
    <scope>NUCLEOTIDE SEQUENCE [LARGE SCALE GENOMIC DNA]</scope>
    <source>
        <strain evidence="7 8">Cbm 6</strain>
    </source>
</reference>
<dbReference type="EMBL" id="CP043494">
    <property type="protein sequence ID" value="WNG49236.1"/>
    <property type="molecule type" value="Genomic_DNA"/>
</dbReference>
<dbReference type="PANTHER" id="PTHR42978">
    <property type="entry name" value="QUORUM-QUENCHING LACTONASE YTNP-RELATED-RELATED"/>
    <property type="match status" value="1"/>
</dbReference>
<dbReference type="Pfam" id="PF00753">
    <property type="entry name" value="Lactamase_B"/>
    <property type="match status" value="1"/>
</dbReference>
<name>A0ABY9X1G3_9BACT</name>
<dbReference type="RefSeq" id="WP_395806917.1">
    <property type="nucleotide sequence ID" value="NZ_CP043494.1"/>
</dbReference>
<feature type="domain" description="Metallo-beta-lactamase" evidence="6">
    <location>
        <begin position="104"/>
        <end position="310"/>
    </location>
</feature>
<keyword evidence="8" id="KW-1185">Reference proteome</keyword>